<dbReference type="EnsemblPlants" id="OMERI08G09300.1">
    <property type="protein sequence ID" value="OMERI08G09300.1"/>
    <property type="gene ID" value="OMERI08G09300"/>
</dbReference>
<accession>A0A0E0EKF5</accession>
<dbReference type="AlphaFoldDB" id="A0A0E0EKF5"/>
<reference evidence="2" key="1">
    <citation type="submission" date="2015-04" db="UniProtKB">
        <authorList>
            <consortium name="EnsemblPlants"/>
        </authorList>
    </citation>
    <scope>IDENTIFICATION</scope>
</reference>
<dbReference type="HOGENOM" id="CLU_187949_0_0_1"/>
<name>A0A0E0EKF5_9ORYZ</name>
<proteinExistence type="predicted"/>
<evidence type="ECO:0000256" key="1">
    <source>
        <dbReference type="SAM" id="MobiDB-lite"/>
    </source>
</evidence>
<evidence type="ECO:0000313" key="2">
    <source>
        <dbReference type="EnsemblPlants" id="OMERI08G09300.1"/>
    </source>
</evidence>
<keyword evidence="3" id="KW-1185">Reference proteome</keyword>
<reference evidence="2" key="2">
    <citation type="submission" date="2018-05" db="EMBL/GenBank/DDBJ databases">
        <title>OmerRS3 (Oryza meridionalis Reference Sequence Version 3).</title>
        <authorList>
            <person name="Zhang J."/>
            <person name="Kudrna D."/>
            <person name="Lee S."/>
            <person name="Talag J."/>
            <person name="Welchert J."/>
            <person name="Wing R.A."/>
        </authorList>
    </citation>
    <scope>NUCLEOTIDE SEQUENCE [LARGE SCALE GENOMIC DNA]</scope>
    <source>
        <strain evidence="2">cv. OR44</strain>
    </source>
</reference>
<sequence length="91" mass="10517">MPRRQRSDQAGAQTVTSAEWPGPRQWEGRCQADASRLRQGTVEEYSRTARARGTRRDCEKVKEWRCRFPESSGELRGFKSVRGVSISFIHF</sequence>
<dbReference type="Proteomes" id="UP000008021">
    <property type="component" value="Chromosome 8"/>
</dbReference>
<protein>
    <submittedName>
        <fullName evidence="2">Uncharacterized protein</fullName>
    </submittedName>
</protein>
<feature type="compositionally biased region" description="Polar residues" evidence="1">
    <location>
        <begin position="8"/>
        <end position="17"/>
    </location>
</feature>
<evidence type="ECO:0000313" key="3">
    <source>
        <dbReference type="Proteomes" id="UP000008021"/>
    </source>
</evidence>
<dbReference type="Gramene" id="OMERI08G09300.1">
    <property type="protein sequence ID" value="OMERI08G09300.1"/>
    <property type="gene ID" value="OMERI08G09300"/>
</dbReference>
<feature type="region of interest" description="Disordered" evidence="1">
    <location>
        <begin position="1"/>
        <end position="33"/>
    </location>
</feature>
<organism evidence="2">
    <name type="scientific">Oryza meridionalis</name>
    <dbReference type="NCBI Taxonomy" id="40149"/>
    <lineage>
        <taxon>Eukaryota</taxon>
        <taxon>Viridiplantae</taxon>
        <taxon>Streptophyta</taxon>
        <taxon>Embryophyta</taxon>
        <taxon>Tracheophyta</taxon>
        <taxon>Spermatophyta</taxon>
        <taxon>Magnoliopsida</taxon>
        <taxon>Liliopsida</taxon>
        <taxon>Poales</taxon>
        <taxon>Poaceae</taxon>
        <taxon>BOP clade</taxon>
        <taxon>Oryzoideae</taxon>
        <taxon>Oryzeae</taxon>
        <taxon>Oryzinae</taxon>
        <taxon>Oryza</taxon>
    </lineage>
</organism>